<reference evidence="2" key="1">
    <citation type="submission" date="2021-03" db="EMBL/GenBank/DDBJ databases">
        <title>Whole genome sequence of Jiella sp. CQZ9-1.</title>
        <authorList>
            <person name="Tuo L."/>
        </authorList>
    </citation>
    <scope>NUCLEOTIDE SEQUENCE</scope>
    <source>
        <strain evidence="2">CQZ9-1</strain>
    </source>
</reference>
<evidence type="ECO:0000313" key="2">
    <source>
        <dbReference type="EMBL" id="MBO0661476.1"/>
    </source>
</evidence>
<dbReference type="Proteomes" id="UP000664122">
    <property type="component" value="Unassembled WGS sequence"/>
</dbReference>
<comment type="caution">
    <text evidence="2">The sequence shown here is derived from an EMBL/GenBank/DDBJ whole genome shotgun (WGS) entry which is preliminary data.</text>
</comment>
<accession>A0A939JVP1</accession>
<evidence type="ECO:0000256" key="1">
    <source>
        <dbReference type="SAM" id="Phobius"/>
    </source>
</evidence>
<dbReference type="EMBL" id="JAFMPP010000002">
    <property type="protein sequence ID" value="MBO0661476.1"/>
    <property type="molecule type" value="Genomic_DNA"/>
</dbReference>
<keyword evidence="1" id="KW-0812">Transmembrane</keyword>
<feature type="transmembrane region" description="Helical" evidence="1">
    <location>
        <begin position="12"/>
        <end position="29"/>
    </location>
</feature>
<evidence type="ECO:0008006" key="4">
    <source>
        <dbReference type="Google" id="ProtNLM"/>
    </source>
</evidence>
<dbReference type="AlphaFoldDB" id="A0A939JVP1"/>
<proteinExistence type="predicted"/>
<keyword evidence="3" id="KW-1185">Reference proteome</keyword>
<organism evidence="2 3">
    <name type="scientific">Jiella flava</name>
    <dbReference type="NCBI Taxonomy" id="2816857"/>
    <lineage>
        <taxon>Bacteria</taxon>
        <taxon>Pseudomonadati</taxon>
        <taxon>Pseudomonadota</taxon>
        <taxon>Alphaproteobacteria</taxon>
        <taxon>Hyphomicrobiales</taxon>
        <taxon>Aurantimonadaceae</taxon>
        <taxon>Jiella</taxon>
    </lineage>
</organism>
<protein>
    <recommendedName>
        <fullName evidence="4">DUF4760 domain-containing protein</fullName>
    </recommendedName>
</protein>
<dbReference type="RefSeq" id="WP_207256139.1">
    <property type="nucleotide sequence ID" value="NZ_JAFMPP010000002.1"/>
</dbReference>
<name>A0A939JVP1_9HYPH</name>
<evidence type="ECO:0000313" key="3">
    <source>
        <dbReference type="Proteomes" id="UP000664122"/>
    </source>
</evidence>
<keyword evidence="1" id="KW-1133">Transmembrane helix</keyword>
<sequence length="164" mass="17903">MELPTLTEAGVWGSIVSGLAAAVALGFNARMLALQQKSNDATTLFAVVANIREAETRLTASVVEPIAFKAELNNYLNLLETFAAAVNHKLFGKSTLCIATDRLITDLGMLLSDETTREQIRGAVTSDETFSELRAFWRRNRMKVNAAIEAHSKTPDDHTDHQAA</sequence>
<gene>
    <name evidence="2" type="ORF">J1C48_02710</name>
</gene>
<keyword evidence="1" id="KW-0472">Membrane</keyword>